<keyword evidence="7" id="KW-1185">Reference proteome</keyword>
<dbReference type="InterPro" id="IPR017907">
    <property type="entry name" value="Znf_RING_CS"/>
</dbReference>
<name>A0A8C6SLJ9_9GOBI</name>
<dbReference type="Gene3D" id="3.30.40.10">
    <property type="entry name" value="Zinc/RING finger domain, C3HC4 (zinc finger)"/>
    <property type="match status" value="1"/>
</dbReference>
<dbReference type="InterPro" id="IPR051051">
    <property type="entry name" value="E3_ubiq-ligase_TRIM/RNF"/>
</dbReference>
<dbReference type="InterPro" id="IPR001841">
    <property type="entry name" value="Znf_RING"/>
</dbReference>
<dbReference type="Pfam" id="PF13445">
    <property type="entry name" value="zf-RING_UBOX"/>
    <property type="match status" value="1"/>
</dbReference>
<evidence type="ECO:0000313" key="7">
    <source>
        <dbReference type="Proteomes" id="UP000694523"/>
    </source>
</evidence>
<dbReference type="GO" id="GO:0008270">
    <property type="term" value="F:zinc ion binding"/>
    <property type="evidence" value="ECO:0007669"/>
    <property type="project" value="UniProtKB-KW"/>
</dbReference>
<dbReference type="PANTHER" id="PTHR25465:SF49">
    <property type="entry name" value="BLOODTHIRSTY-RELATED GENE FAMILY, MEMBER 1-RELATED"/>
    <property type="match status" value="1"/>
</dbReference>
<dbReference type="InterPro" id="IPR013083">
    <property type="entry name" value="Znf_RING/FYVE/PHD"/>
</dbReference>
<dbReference type="InterPro" id="IPR027370">
    <property type="entry name" value="Znf-RING_euk"/>
</dbReference>
<keyword evidence="2 4" id="KW-0863">Zinc-finger</keyword>
<evidence type="ECO:0000313" key="6">
    <source>
        <dbReference type="Ensembl" id="ENSNMLP00000008531.1"/>
    </source>
</evidence>
<dbReference type="PROSITE" id="PS50089">
    <property type="entry name" value="ZF_RING_2"/>
    <property type="match status" value="1"/>
</dbReference>
<dbReference type="PROSITE" id="PS00518">
    <property type="entry name" value="ZF_RING_1"/>
    <property type="match status" value="1"/>
</dbReference>
<evidence type="ECO:0000256" key="1">
    <source>
        <dbReference type="ARBA" id="ARBA00022723"/>
    </source>
</evidence>
<accession>A0A8C6SLJ9</accession>
<evidence type="ECO:0000256" key="3">
    <source>
        <dbReference type="ARBA" id="ARBA00022833"/>
    </source>
</evidence>
<dbReference type="PANTHER" id="PTHR25465">
    <property type="entry name" value="B-BOX DOMAIN CONTAINING"/>
    <property type="match status" value="1"/>
</dbReference>
<proteinExistence type="predicted"/>
<feature type="domain" description="RING-type" evidence="5">
    <location>
        <begin position="15"/>
        <end position="56"/>
    </location>
</feature>
<keyword evidence="3" id="KW-0862">Zinc</keyword>
<protein>
    <recommendedName>
        <fullName evidence="5">RING-type domain-containing protein</fullName>
    </recommendedName>
</protein>
<evidence type="ECO:0000256" key="4">
    <source>
        <dbReference type="PROSITE-ProRule" id="PRU00175"/>
    </source>
</evidence>
<dbReference type="SUPFAM" id="SSF57850">
    <property type="entry name" value="RING/U-box"/>
    <property type="match status" value="1"/>
</dbReference>
<organism evidence="6 7">
    <name type="scientific">Neogobius melanostomus</name>
    <name type="common">round goby</name>
    <dbReference type="NCBI Taxonomy" id="47308"/>
    <lineage>
        <taxon>Eukaryota</taxon>
        <taxon>Metazoa</taxon>
        <taxon>Chordata</taxon>
        <taxon>Craniata</taxon>
        <taxon>Vertebrata</taxon>
        <taxon>Euteleostomi</taxon>
        <taxon>Actinopterygii</taxon>
        <taxon>Neopterygii</taxon>
        <taxon>Teleostei</taxon>
        <taxon>Neoteleostei</taxon>
        <taxon>Acanthomorphata</taxon>
        <taxon>Gobiaria</taxon>
        <taxon>Gobiiformes</taxon>
        <taxon>Gobioidei</taxon>
        <taxon>Gobiidae</taxon>
        <taxon>Benthophilinae</taxon>
        <taxon>Neogobiini</taxon>
        <taxon>Neogobius</taxon>
    </lineage>
</organism>
<keyword evidence="1" id="KW-0479">Metal-binding</keyword>
<dbReference type="Proteomes" id="UP000694523">
    <property type="component" value="Unplaced"/>
</dbReference>
<dbReference type="Ensembl" id="ENSNMLT00000009689.1">
    <property type="protein sequence ID" value="ENSNMLP00000008531.1"/>
    <property type="gene ID" value="ENSNMLG00000006022.1"/>
</dbReference>
<dbReference type="AlphaFoldDB" id="A0A8C6SLJ9"/>
<dbReference type="SMART" id="SM00184">
    <property type="entry name" value="RING"/>
    <property type="match status" value="1"/>
</dbReference>
<evidence type="ECO:0000256" key="2">
    <source>
        <dbReference type="ARBA" id="ARBA00022771"/>
    </source>
</evidence>
<reference evidence="6" key="1">
    <citation type="submission" date="2025-08" db="UniProtKB">
        <authorList>
            <consortium name="Ensembl"/>
        </authorList>
    </citation>
    <scope>IDENTIFICATION</scope>
</reference>
<sequence>LDMSAVLFTEEQLLCSICLEVFMEPVSTPCGHNFCKSCISTHWHSTVGATRPASACSALSRSTRTTRWSP</sequence>
<reference evidence="6" key="2">
    <citation type="submission" date="2025-09" db="UniProtKB">
        <authorList>
            <consortium name="Ensembl"/>
        </authorList>
    </citation>
    <scope>IDENTIFICATION</scope>
</reference>
<evidence type="ECO:0000259" key="5">
    <source>
        <dbReference type="PROSITE" id="PS50089"/>
    </source>
</evidence>